<proteinExistence type="predicted"/>
<dbReference type="EMBL" id="JABFAA010000010">
    <property type="protein sequence ID" value="MBA0694477.1"/>
    <property type="molecule type" value="Genomic_DNA"/>
</dbReference>
<gene>
    <name evidence="2" type="ORF">Goari_004762</name>
</gene>
<keyword evidence="1" id="KW-0472">Membrane</keyword>
<organism evidence="2 3">
    <name type="scientific">Gossypium aridum</name>
    <name type="common">American cotton</name>
    <name type="synonym">Erioxylum aridum</name>
    <dbReference type="NCBI Taxonomy" id="34290"/>
    <lineage>
        <taxon>Eukaryota</taxon>
        <taxon>Viridiplantae</taxon>
        <taxon>Streptophyta</taxon>
        <taxon>Embryophyta</taxon>
        <taxon>Tracheophyta</taxon>
        <taxon>Spermatophyta</taxon>
        <taxon>Magnoliopsida</taxon>
        <taxon>eudicotyledons</taxon>
        <taxon>Gunneridae</taxon>
        <taxon>Pentapetalae</taxon>
        <taxon>rosids</taxon>
        <taxon>malvids</taxon>
        <taxon>Malvales</taxon>
        <taxon>Malvaceae</taxon>
        <taxon>Malvoideae</taxon>
        <taxon>Gossypium</taxon>
    </lineage>
</organism>
<evidence type="ECO:0000313" key="2">
    <source>
        <dbReference type="EMBL" id="MBA0694477.1"/>
    </source>
</evidence>
<reference evidence="2" key="2">
    <citation type="submission" date="2020-04" db="EMBL/GenBank/DDBJ databases">
        <authorList>
            <person name="Grover C.E."/>
            <person name="Arick M.A. II"/>
            <person name="Thrash A."/>
            <person name="Conover J.L."/>
            <person name="Sanders W.S."/>
            <person name="Peterson D.G."/>
            <person name="Scheffler J.A."/>
            <person name="Scheffler B.E."/>
            <person name="Wendel J.F."/>
        </authorList>
    </citation>
    <scope>NUCLEOTIDE SEQUENCE</scope>
    <source>
        <strain evidence="2">185</strain>
        <tissue evidence="2">Leaf</tissue>
    </source>
</reference>
<dbReference type="Proteomes" id="UP000593577">
    <property type="component" value="Unassembled WGS sequence"/>
</dbReference>
<protein>
    <submittedName>
        <fullName evidence="2">Uncharacterized protein</fullName>
    </submittedName>
</protein>
<reference evidence="2 3" key="1">
    <citation type="journal article" date="2019" name="Genome Biol. Evol.">
        <title>Insights into the evolution of the New World diploid cottons (Gossypium, subgenus Houzingenia) based on genome sequencing.</title>
        <authorList>
            <person name="Grover C.E."/>
            <person name="Arick M.A. 2nd"/>
            <person name="Thrash A."/>
            <person name="Conover J.L."/>
            <person name="Sanders W.S."/>
            <person name="Peterson D.G."/>
            <person name="Frelichowski J.E."/>
            <person name="Scheffler J.A."/>
            <person name="Scheffler B.E."/>
            <person name="Wendel J.F."/>
        </authorList>
    </citation>
    <scope>NUCLEOTIDE SEQUENCE [LARGE SCALE GENOMIC DNA]</scope>
    <source>
        <strain evidence="2">185</strain>
        <tissue evidence="2">Leaf</tissue>
    </source>
</reference>
<feature type="transmembrane region" description="Helical" evidence="1">
    <location>
        <begin position="12"/>
        <end position="36"/>
    </location>
</feature>
<keyword evidence="1" id="KW-0812">Transmembrane</keyword>
<keyword evidence="1" id="KW-1133">Transmembrane helix</keyword>
<comment type="caution">
    <text evidence="2">The sequence shown here is derived from an EMBL/GenBank/DDBJ whole genome shotgun (WGS) entry which is preliminary data.</text>
</comment>
<accession>A0A7J8Y4I5</accession>
<dbReference type="EMBL" id="JABFAA010000010">
    <property type="protein sequence ID" value="MBA0694475.1"/>
    <property type="molecule type" value="Genomic_DNA"/>
</dbReference>
<evidence type="ECO:0000256" key="1">
    <source>
        <dbReference type="SAM" id="Phobius"/>
    </source>
</evidence>
<dbReference type="AlphaFoldDB" id="A0A7J8Y4I5"/>
<evidence type="ECO:0000313" key="3">
    <source>
        <dbReference type="Proteomes" id="UP000593577"/>
    </source>
</evidence>
<name>A0A7J8Y4I5_GOSAI</name>
<keyword evidence="3" id="KW-1185">Reference proteome</keyword>
<sequence length="82" mass="9264">MIELAGKKREMRLNILIVMIIRAYLGQMMMTTLMLVEEEVGSPLTIQTQQVHSSVLGCYLKMVFNSNPQFGSTQCVVEGNLR</sequence>